<dbReference type="Gene3D" id="3.30.450.20">
    <property type="entry name" value="PAS domain"/>
    <property type="match status" value="3"/>
</dbReference>
<dbReference type="PRINTS" id="PR00344">
    <property type="entry name" value="BCTRLSENSOR"/>
</dbReference>
<keyword evidence="8" id="KW-0749">Sporulation</keyword>
<protein>
    <recommendedName>
        <fullName evidence="2">histidine kinase</fullName>
        <ecNumber evidence="2">2.7.13.3</ecNumber>
    </recommendedName>
</protein>
<dbReference type="SUPFAM" id="SSF47384">
    <property type="entry name" value="Homodimeric domain of signal transducing histidine kinase"/>
    <property type="match status" value="1"/>
</dbReference>
<dbReference type="InterPro" id="IPR001610">
    <property type="entry name" value="PAC"/>
</dbReference>
<keyword evidence="7" id="KW-0067">ATP-binding</keyword>
<dbReference type="FunFam" id="1.10.287.130:FF:000040">
    <property type="entry name" value="PAS domain-containing sensor histidine kinase"/>
    <property type="match status" value="1"/>
</dbReference>
<dbReference type="InterPro" id="IPR005467">
    <property type="entry name" value="His_kinase_dom"/>
</dbReference>
<dbReference type="Pfam" id="PF00512">
    <property type="entry name" value="HisKA"/>
    <property type="match status" value="1"/>
</dbReference>
<evidence type="ECO:0000256" key="8">
    <source>
        <dbReference type="ARBA" id="ARBA00022969"/>
    </source>
</evidence>
<evidence type="ECO:0000259" key="10">
    <source>
        <dbReference type="PROSITE" id="PS50109"/>
    </source>
</evidence>
<feature type="domain" description="Histidine kinase" evidence="10">
    <location>
        <begin position="407"/>
        <end position="611"/>
    </location>
</feature>
<dbReference type="SUPFAM" id="SSF55785">
    <property type="entry name" value="PYP-like sensor domain (PAS domain)"/>
    <property type="match status" value="3"/>
</dbReference>
<dbReference type="PROSITE" id="PS50112">
    <property type="entry name" value="PAS"/>
    <property type="match status" value="2"/>
</dbReference>
<dbReference type="InterPro" id="IPR004358">
    <property type="entry name" value="Sig_transdc_His_kin-like_C"/>
</dbReference>
<dbReference type="InterPro" id="IPR013767">
    <property type="entry name" value="PAS_fold"/>
</dbReference>
<dbReference type="SMART" id="SM00086">
    <property type="entry name" value="PAC"/>
    <property type="match status" value="2"/>
</dbReference>
<evidence type="ECO:0000256" key="6">
    <source>
        <dbReference type="ARBA" id="ARBA00022777"/>
    </source>
</evidence>
<feature type="domain" description="PAS" evidence="11">
    <location>
        <begin position="270"/>
        <end position="316"/>
    </location>
</feature>
<dbReference type="Pfam" id="PF08447">
    <property type="entry name" value="PAS_3"/>
    <property type="match status" value="1"/>
</dbReference>
<evidence type="ECO:0000313" key="14">
    <source>
        <dbReference type="Proteomes" id="UP000450917"/>
    </source>
</evidence>
<evidence type="ECO:0000256" key="2">
    <source>
        <dbReference type="ARBA" id="ARBA00012438"/>
    </source>
</evidence>
<proteinExistence type="predicted"/>
<dbReference type="PROSITE" id="PS50109">
    <property type="entry name" value="HIS_KIN"/>
    <property type="match status" value="1"/>
</dbReference>
<reference evidence="13 14" key="1">
    <citation type="submission" date="2019-11" db="EMBL/GenBank/DDBJ databases">
        <title>Draft genome sequences of five Paenibacillus species of dairy origin.</title>
        <authorList>
            <person name="Olajide A.M."/>
            <person name="Chen S."/>
            <person name="Lapointe G."/>
        </authorList>
    </citation>
    <scope>NUCLEOTIDE SEQUENCE [LARGE SCALE GENOMIC DNA]</scope>
    <source>
        <strain evidence="13 14">2CS3</strain>
    </source>
</reference>
<dbReference type="SMART" id="SM00388">
    <property type="entry name" value="HisKA"/>
    <property type="match status" value="1"/>
</dbReference>
<dbReference type="RefSeq" id="WP_127606808.1">
    <property type="nucleotide sequence ID" value="NZ_JARTHJ010000146.1"/>
</dbReference>
<dbReference type="GO" id="GO:0005524">
    <property type="term" value="F:ATP binding"/>
    <property type="evidence" value="ECO:0007669"/>
    <property type="project" value="UniProtKB-KW"/>
</dbReference>
<evidence type="ECO:0000256" key="4">
    <source>
        <dbReference type="ARBA" id="ARBA00022679"/>
    </source>
</evidence>
<dbReference type="Pfam" id="PF02518">
    <property type="entry name" value="HATPase_c"/>
    <property type="match status" value="1"/>
</dbReference>
<dbReference type="Gene3D" id="3.30.565.10">
    <property type="entry name" value="Histidine kinase-like ATPase, C-terminal domain"/>
    <property type="match status" value="1"/>
</dbReference>
<dbReference type="AlphaFoldDB" id="A0A7X2ZC24"/>
<dbReference type="InterPro" id="IPR013656">
    <property type="entry name" value="PAS_4"/>
</dbReference>
<evidence type="ECO:0000259" key="12">
    <source>
        <dbReference type="PROSITE" id="PS50113"/>
    </source>
</evidence>
<dbReference type="InterPro" id="IPR036890">
    <property type="entry name" value="HATPase_C_sf"/>
</dbReference>
<dbReference type="InterPro" id="IPR003661">
    <property type="entry name" value="HisK_dim/P_dom"/>
</dbReference>
<dbReference type="SUPFAM" id="SSF55874">
    <property type="entry name" value="ATPase domain of HSP90 chaperone/DNA topoisomerase II/histidine kinase"/>
    <property type="match status" value="1"/>
</dbReference>
<keyword evidence="5" id="KW-0547">Nucleotide-binding</keyword>
<gene>
    <name evidence="13" type="ORF">GNP93_15510</name>
</gene>
<dbReference type="SMART" id="SM00091">
    <property type="entry name" value="PAS"/>
    <property type="match status" value="3"/>
</dbReference>
<dbReference type="GO" id="GO:0030435">
    <property type="term" value="P:sporulation resulting in formation of a cellular spore"/>
    <property type="evidence" value="ECO:0007669"/>
    <property type="project" value="UniProtKB-KW"/>
</dbReference>
<feature type="domain" description="PAC" evidence="12">
    <location>
        <begin position="342"/>
        <end position="394"/>
    </location>
</feature>
<dbReference type="PANTHER" id="PTHR43065">
    <property type="entry name" value="SENSOR HISTIDINE KINASE"/>
    <property type="match status" value="1"/>
</dbReference>
<dbReference type="InterPro" id="IPR003594">
    <property type="entry name" value="HATPase_dom"/>
</dbReference>
<dbReference type="InterPro" id="IPR013655">
    <property type="entry name" value="PAS_fold_3"/>
</dbReference>
<keyword evidence="14" id="KW-1185">Reference proteome</keyword>
<sequence length="611" mass="68692">MDDRIARDRMPEKLRQGESVSLEGILVELALKSFTSSQAGAVLLDTDCNLVLAGDSLSRQLGYGPETLQKMNLQSLLHPGELLLCMHHLSQMVAGQLPRYEAELRWIRADGSTVWLNVNAYGLYGENALPSYIYLQTQDISERKGLEESLTEALVRMTSLMEMMTDAYVMLNRKNEFVYVNRGAELLLEHNRDELLNRSLHTVLPEWINSGFYKQCQRAMDDAAPVYFTYYFQMLDKWLEVSCHPSKNGLSIFLRDVTALKNQEETLRATKQQLKSMIEHAADNISILDADFRLIQVNKAFVETFGYSKEELLGEQPPNVPDELLIESELLYRQALQGKQISGFETKRRRKDGAMLDLSLTISPVVGSDNEITGICIIGRDISEHKKTEELLRNSEKLSVAGQLAAGVAHEIRNPLTSLKGFTQFMKTGAHYKEQYLDIMMSELDRIEQIINELLLLAKPQAAAFQQRPLSPILVHVVSLLESQANLNNIQFDTQIHGDLPSIHCEENQLKQVFINIVKNAMEAMTGGGRIQIAVEQTDPRYVTVVFSDNGPGIPGDVLKRLGEPFFTTKENGSGLGLMISQKIITEHNGRLEIKSEPDRGTVVKITLPIG</sequence>
<organism evidence="13 14">
    <name type="scientific">Paenibacillus validus</name>
    <dbReference type="NCBI Taxonomy" id="44253"/>
    <lineage>
        <taxon>Bacteria</taxon>
        <taxon>Bacillati</taxon>
        <taxon>Bacillota</taxon>
        <taxon>Bacilli</taxon>
        <taxon>Bacillales</taxon>
        <taxon>Paenibacillaceae</taxon>
        <taxon>Paenibacillus</taxon>
    </lineage>
</organism>
<dbReference type="InterPro" id="IPR000700">
    <property type="entry name" value="PAS-assoc_C"/>
</dbReference>
<dbReference type="Pfam" id="PF00989">
    <property type="entry name" value="PAS"/>
    <property type="match status" value="1"/>
</dbReference>
<evidence type="ECO:0000256" key="1">
    <source>
        <dbReference type="ARBA" id="ARBA00000085"/>
    </source>
</evidence>
<evidence type="ECO:0000313" key="13">
    <source>
        <dbReference type="EMBL" id="MUG72079.1"/>
    </source>
</evidence>
<dbReference type="GO" id="GO:0006355">
    <property type="term" value="P:regulation of DNA-templated transcription"/>
    <property type="evidence" value="ECO:0007669"/>
    <property type="project" value="InterPro"/>
</dbReference>
<keyword evidence="9" id="KW-0902">Two-component regulatory system</keyword>
<keyword evidence="3" id="KW-0597">Phosphoprotein</keyword>
<feature type="domain" description="PAC" evidence="12">
    <location>
        <begin position="100"/>
        <end position="152"/>
    </location>
</feature>
<dbReference type="SMART" id="SM00387">
    <property type="entry name" value="HATPase_c"/>
    <property type="match status" value="1"/>
</dbReference>
<feature type="domain" description="PAS" evidence="11">
    <location>
        <begin position="153"/>
        <end position="206"/>
    </location>
</feature>
<accession>A0A7X2ZC24</accession>
<keyword evidence="4" id="KW-0808">Transferase</keyword>
<name>A0A7X2ZC24_9BACL</name>
<dbReference type="EC" id="2.7.13.3" evidence="2"/>
<evidence type="ECO:0000259" key="11">
    <source>
        <dbReference type="PROSITE" id="PS50112"/>
    </source>
</evidence>
<dbReference type="CDD" id="cd00075">
    <property type="entry name" value="HATPase"/>
    <property type="match status" value="1"/>
</dbReference>
<dbReference type="EMBL" id="WNZX01000012">
    <property type="protein sequence ID" value="MUG72079.1"/>
    <property type="molecule type" value="Genomic_DNA"/>
</dbReference>
<evidence type="ECO:0000256" key="9">
    <source>
        <dbReference type="ARBA" id="ARBA00023012"/>
    </source>
</evidence>
<dbReference type="Proteomes" id="UP000450917">
    <property type="component" value="Unassembled WGS sequence"/>
</dbReference>
<dbReference type="Gene3D" id="1.10.287.130">
    <property type="match status" value="1"/>
</dbReference>
<comment type="catalytic activity">
    <reaction evidence="1">
        <text>ATP + protein L-histidine = ADP + protein N-phospho-L-histidine.</text>
        <dbReference type="EC" id="2.7.13.3"/>
    </reaction>
</comment>
<dbReference type="CDD" id="cd00082">
    <property type="entry name" value="HisKA"/>
    <property type="match status" value="1"/>
</dbReference>
<dbReference type="PROSITE" id="PS50113">
    <property type="entry name" value="PAC"/>
    <property type="match status" value="2"/>
</dbReference>
<dbReference type="GO" id="GO:0000155">
    <property type="term" value="F:phosphorelay sensor kinase activity"/>
    <property type="evidence" value="ECO:0007669"/>
    <property type="project" value="InterPro"/>
</dbReference>
<evidence type="ECO:0000256" key="3">
    <source>
        <dbReference type="ARBA" id="ARBA00022553"/>
    </source>
</evidence>
<dbReference type="InterPro" id="IPR035965">
    <property type="entry name" value="PAS-like_dom_sf"/>
</dbReference>
<keyword evidence="6" id="KW-0418">Kinase</keyword>
<dbReference type="InterPro" id="IPR036097">
    <property type="entry name" value="HisK_dim/P_sf"/>
</dbReference>
<evidence type="ECO:0000256" key="5">
    <source>
        <dbReference type="ARBA" id="ARBA00022741"/>
    </source>
</evidence>
<evidence type="ECO:0000256" key="7">
    <source>
        <dbReference type="ARBA" id="ARBA00022840"/>
    </source>
</evidence>
<dbReference type="PANTHER" id="PTHR43065:SF34">
    <property type="entry name" value="SPORULATION KINASE A"/>
    <property type="match status" value="1"/>
</dbReference>
<dbReference type="Pfam" id="PF08448">
    <property type="entry name" value="PAS_4"/>
    <property type="match status" value="1"/>
</dbReference>
<dbReference type="InterPro" id="IPR000014">
    <property type="entry name" value="PAS"/>
</dbReference>
<dbReference type="NCBIfam" id="TIGR00229">
    <property type="entry name" value="sensory_box"/>
    <property type="match status" value="3"/>
</dbReference>
<dbReference type="CDD" id="cd00130">
    <property type="entry name" value="PAS"/>
    <property type="match status" value="3"/>
</dbReference>
<comment type="caution">
    <text evidence="13">The sequence shown here is derived from an EMBL/GenBank/DDBJ whole genome shotgun (WGS) entry which is preliminary data.</text>
</comment>